<keyword evidence="2" id="KW-1185">Reference proteome</keyword>
<evidence type="ECO:0000313" key="1">
    <source>
        <dbReference type="EMBL" id="MCP1998374.1"/>
    </source>
</evidence>
<reference evidence="1" key="1">
    <citation type="submission" date="2022-03" db="EMBL/GenBank/DDBJ databases">
        <title>Interactions between chemoautotrophic and heterotrophic bacteria.</title>
        <authorList>
            <person name="Santoro A."/>
        </authorList>
    </citation>
    <scope>NUCLEOTIDE SEQUENCE</scope>
    <source>
        <strain evidence="1">Nb-106</strain>
    </source>
</reference>
<organism evidence="1 2">
    <name type="scientific">Nitrobacter winogradskyi</name>
    <name type="common">Nitrobacter agilis</name>
    <dbReference type="NCBI Taxonomy" id="913"/>
    <lineage>
        <taxon>Bacteria</taxon>
        <taxon>Pseudomonadati</taxon>
        <taxon>Pseudomonadota</taxon>
        <taxon>Alphaproteobacteria</taxon>
        <taxon>Hyphomicrobiales</taxon>
        <taxon>Nitrobacteraceae</taxon>
        <taxon>Nitrobacter</taxon>
    </lineage>
</organism>
<sequence>MVSILFTLVFVGVILFIVGGRILNRLRGR</sequence>
<dbReference type="EMBL" id="JALJZS010000001">
    <property type="protein sequence ID" value="MCP1998374.1"/>
    <property type="molecule type" value="Genomic_DNA"/>
</dbReference>
<evidence type="ECO:0000313" key="2">
    <source>
        <dbReference type="Proteomes" id="UP001205486"/>
    </source>
</evidence>
<gene>
    <name evidence="1" type="ORF">J2S34_000796</name>
</gene>
<comment type="caution">
    <text evidence="1">The sequence shown here is derived from an EMBL/GenBank/DDBJ whole genome shotgun (WGS) entry which is preliminary data.</text>
</comment>
<dbReference type="Proteomes" id="UP001205486">
    <property type="component" value="Unassembled WGS sequence"/>
</dbReference>
<proteinExistence type="predicted"/>
<protein>
    <submittedName>
        <fullName evidence="1">Uncharacterized protein</fullName>
    </submittedName>
</protein>
<name>A0ACC6AF62_NITWI</name>
<accession>A0ACC6AF62</accession>